<evidence type="ECO:0000256" key="1">
    <source>
        <dbReference type="ARBA" id="ARBA00001968"/>
    </source>
</evidence>
<dbReference type="PANTHER" id="PTHR48471">
    <property type="entry name" value="DDE TNP4 DOMAIN-CONTAINING PROTEIN"/>
    <property type="match status" value="1"/>
</dbReference>
<reference evidence="5" key="2">
    <citation type="submission" date="2015-01" db="EMBL/GenBank/DDBJ databases">
        <title>Evolutionary Origins and Diversification of the Mycorrhizal Mutualists.</title>
        <authorList>
            <consortium name="DOE Joint Genome Institute"/>
            <consortium name="Mycorrhizal Genomics Consortium"/>
            <person name="Kohler A."/>
            <person name="Kuo A."/>
            <person name="Nagy L.G."/>
            <person name="Floudas D."/>
            <person name="Copeland A."/>
            <person name="Barry K.W."/>
            <person name="Cichocki N."/>
            <person name="Veneault-Fourrey C."/>
            <person name="LaButti K."/>
            <person name="Lindquist E.A."/>
            <person name="Lipzen A."/>
            <person name="Lundell T."/>
            <person name="Morin E."/>
            <person name="Murat C."/>
            <person name="Riley R."/>
            <person name="Ohm R."/>
            <person name="Sun H."/>
            <person name="Tunlid A."/>
            <person name="Henrissat B."/>
            <person name="Grigoriev I.V."/>
            <person name="Hibbett D.S."/>
            <person name="Martin F."/>
        </authorList>
    </citation>
    <scope>NUCLEOTIDE SEQUENCE [LARGE SCALE GENOMIC DNA]</scope>
    <source>
        <strain evidence="5">Ve08.2h10</strain>
    </source>
</reference>
<dbReference type="GO" id="GO:0046872">
    <property type="term" value="F:metal ion binding"/>
    <property type="evidence" value="ECO:0007669"/>
    <property type="project" value="UniProtKB-KW"/>
</dbReference>
<gene>
    <name evidence="4" type="ORF">PAXRUDRAFT_787466</name>
</gene>
<dbReference type="OrthoDB" id="78198at2759"/>
<proteinExistence type="predicted"/>
<evidence type="ECO:0000313" key="5">
    <source>
        <dbReference type="Proteomes" id="UP000054538"/>
    </source>
</evidence>
<protein>
    <recommendedName>
        <fullName evidence="3">DDE Tnp4 domain-containing protein</fullName>
    </recommendedName>
</protein>
<dbReference type="PANTHER" id="PTHR48471:SF1">
    <property type="entry name" value="DDE TNP4 DOMAIN-CONTAINING PROTEIN"/>
    <property type="match status" value="1"/>
</dbReference>
<dbReference type="Proteomes" id="UP000054538">
    <property type="component" value="Unassembled WGS sequence"/>
</dbReference>
<evidence type="ECO:0000313" key="4">
    <source>
        <dbReference type="EMBL" id="KIK75098.1"/>
    </source>
</evidence>
<organism evidence="4 5">
    <name type="scientific">Paxillus rubicundulus Ve08.2h10</name>
    <dbReference type="NCBI Taxonomy" id="930991"/>
    <lineage>
        <taxon>Eukaryota</taxon>
        <taxon>Fungi</taxon>
        <taxon>Dikarya</taxon>
        <taxon>Basidiomycota</taxon>
        <taxon>Agaricomycotina</taxon>
        <taxon>Agaricomycetes</taxon>
        <taxon>Agaricomycetidae</taxon>
        <taxon>Boletales</taxon>
        <taxon>Paxilineae</taxon>
        <taxon>Paxillaceae</taxon>
        <taxon>Paxillus</taxon>
    </lineage>
</organism>
<dbReference type="Pfam" id="PF13359">
    <property type="entry name" value="DDE_Tnp_4"/>
    <property type="match status" value="1"/>
</dbReference>
<evidence type="ECO:0000259" key="3">
    <source>
        <dbReference type="Pfam" id="PF13359"/>
    </source>
</evidence>
<feature type="domain" description="DDE Tnp4" evidence="3">
    <location>
        <begin position="69"/>
        <end position="151"/>
    </location>
</feature>
<dbReference type="InParanoid" id="A0A0D0CIT5"/>
<dbReference type="HOGENOM" id="CLU_141801_0_0_1"/>
<keyword evidence="2" id="KW-0479">Metal-binding</keyword>
<dbReference type="AlphaFoldDB" id="A0A0D0CIT5"/>
<evidence type="ECO:0000256" key="2">
    <source>
        <dbReference type="ARBA" id="ARBA00022723"/>
    </source>
</evidence>
<accession>A0A0D0CIT5</accession>
<reference evidence="4 5" key="1">
    <citation type="submission" date="2014-04" db="EMBL/GenBank/DDBJ databases">
        <authorList>
            <consortium name="DOE Joint Genome Institute"/>
            <person name="Kuo A."/>
            <person name="Kohler A."/>
            <person name="Jargeat P."/>
            <person name="Nagy L.G."/>
            <person name="Floudas D."/>
            <person name="Copeland A."/>
            <person name="Barry K.W."/>
            <person name="Cichocki N."/>
            <person name="Veneault-Fourrey C."/>
            <person name="LaButti K."/>
            <person name="Lindquist E.A."/>
            <person name="Lipzen A."/>
            <person name="Lundell T."/>
            <person name="Morin E."/>
            <person name="Murat C."/>
            <person name="Sun H."/>
            <person name="Tunlid A."/>
            <person name="Henrissat B."/>
            <person name="Grigoriev I.V."/>
            <person name="Hibbett D.S."/>
            <person name="Martin F."/>
            <person name="Nordberg H.P."/>
            <person name="Cantor M.N."/>
            <person name="Hua S.X."/>
        </authorList>
    </citation>
    <scope>NUCLEOTIDE SEQUENCE [LARGE SCALE GENOMIC DNA]</scope>
    <source>
        <strain evidence="4 5">Ve08.2h10</strain>
    </source>
</reference>
<dbReference type="InterPro" id="IPR027806">
    <property type="entry name" value="HARBI1_dom"/>
</dbReference>
<dbReference type="EMBL" id="KN828352">
    <property type="protein sequence ID" value="KIK75098.1"/>
    <property type="molecule type" value="Genomic_DNA"/>
</dbReference>
<sequence length="169" mass="18803">MCKISLQQIFAIIPTTVSQYLIFGLDILLSTLQTIPEAKIKWPGPDSFEMLSHFVLQHYSQLGRAFGSIDGLKLPVQTSDDIDIENATFNGWLSEHFISLVLVFSSQGVIIAARTNAPGSWHDSCVAQPIYQILHEKMPDVYYSISDTAYPRGTVEIEGHIHAPLKDGQ</sequence>
<comment type="cofactor">
    <cofactor evidence="1">
        <name>a divalent metal cation</name>
        <dbReference type="ChEBI" id="CHEBI:60240"/>
    </cofactor>
</comment>
<keyword evidence="5" id="KW-1185">Reference proteome</keyword>
<name>A0A0D0CIT5_9AGAM</name>